<evidence type="ECO:0000313" key="4">
    <source>
        <dbReference type="Proteomes" id="UP000182763"/>
    </source>
</evidence>
<sequence length="68" mass="8023">MHCLSIKVLEKSKYNKMAIKLVSSNYHYISIDSDVLIEAAEQAKWGCLHNHTQLFYRYLKNLLMKVLH</sequence>
<organism evidence="1 4">
    <name type="scientific">Candidatus Infernicultor aquiphilus</name>
    <dbReference type="NCBI Taxonomy" id="1805029"/>
    <lineage>
        <taxon>Bacteria</taxon>
        <taxon>Pseudomonadati</taxon>
        <taxon>Atribacterota</taxon>
        <taxon>Candidatus Phoenicimicrobiia</taxon>
        <taxon>Candidatus Pheonicimicrobiales</taxon>
        <taxon>Candidatus Phoenicimicrobiaceae</taxon>
        <taxon>Candidatus Infernicultor</taxon>
    </lineage>
</organism>
<comment type="caution">
    <text evidence="1">The sequence shown here is derived from an EMBL/GenBank/DDBJ whole genome shotgun (WGS) entry which is preliminary data.</text>
</comment>
<evidence type="ECO:0000313" key="6">
    <source>
        <dbReference type="Proteomes" id="UP000231493"/>
    </source>
</evidence>
<proteinExistence type="predicted"/>
<dbReference type="Proteomes" id="UP000182763">
    <property type="component" value="Unassembled WGS sequence"/>
</dbReference>
<dbReference type="AlphaFoldDB" id="A0A1J5GFZ9"/>
<evidence type="ECO:0000313" key="5">
    <source>
        <dbReference type="Proteomes" id="UP000230646"/>
    </source>
</evidence>
<accession>A0A2M7PTG2</accession>
<name>A0A1J5GFZ9_9BACT</name>
<reference evidence="5 6" key="2">
    <citation type="submission" date="2017-09" db="EMBL/GenBank/DDBJ databases">
        <title>Depth-based differentiation of microbial function through sediment-hosted aquifers and enrichment of novel symbionts in the deep terrestrial subsurface.</title>
        <authorList>
            <person name="Probst A.J."/>
            <person name="Ladd B."/>
            <person name="Jarett J.K."/>
            <person name="Geller-Mcgrath D.E."/>
            <person name="Sieber C.M."/>
            <person name="Emerson J.B."/>
            <person name="Anantharaman K."/>
            <person name="Thomas B.C."/>
            <person name="Malmstrom R."/>
            <person name="Stieglmeier M."/>
            <person name="Klingl A."/>
            <person name="Woyke T."/>
            <person name="Ryan C.M."/>
            <person name="Banfield J.F."/>
        </authorList>
    </citation>
    <scope>NUCLEOTIDE SEQUENCE [LARGE SCALE GENOMIC DNA]</scope>
    <source>
        <strain evidence="3">CG_4_10_14_3_um_filter_34_13</strain>
    </source>
</reference>
<dbReference type="Proteomes" id="UP000231493">
    <property type="component" value="Unassembled WGS sequence"/>
</dbReference>
<evidence type="ECO:0000313" key="2">
    <source>
        <dbReference type="EMBL" id="PIX34423.1"/>
    </source>
</evidence>
<dbReference type="EMBL" id="PFKO01000021">
    <property type="protein sequence ID" value="PIY33845.1"/>
    <property type="molecule type" value="Genomic_DNA"/>
</dbReference>
<accession>A0A2M7K8H5</accession>
<reference evidence="2" key="3">
    <citation type="submission" date="2017-09" db="EMBL/GenBank/DDBJ databases">
        <title>Depth-based differentiation of microbial function through sediment-hosted aquifers and enrichment of novel symbionts in the deep terrestrial subsurface.</title>
        <authorList>
            <person name="Probst A.J."/>
            <person name="Ladd B."/>
            <person name="Jarett J.K."/>
            <person name="Geller-Mcgrath D.E."/>
            <person name="Sieber C.M.K."/>
            <person name="Emerson J.B."/>
            <person name="Anantharaman K."/>
            <person name="Thomas B.C."/>
            <person name="Malmstrom R."/>
            <person name="Stieglmeier M."/>
            <person name="Klingl A."/>
            <person name="Woyke T."/>
            <person name="Ryan C.M."/>
            <person name="Banfield J.F."/>
        </authorList>
    </citation>
    <scope>NUCLEOTIDE SEQUENCE</scope>
    <source>
        <strain evidence="2">CG_4_8_14_3_um_filter_34_18</strain>
    </source>
</reference>
<gene>
    <name evidence="1" type="ORF">AUK42_07755</name>
    <name evidence="3" type="ORF">COZ07_00700</name>
    <name evidence="2" type="ORF">COZ58_03985</name>
</gene>
<dbReference type="EMBL" id="MNYY01000150">
    <property type="protein sequence ID" value="OIP66814.1"/>
    <property type="molecule type" value="Genomic_DNA"/>
</dbReference>
<evidence type="ECO:0000313" key="1">
    <source>
        <dbReference type="EMBL" id="OIP66814.1"/>
    </source>
</evidence>
<reference evidence="1 4" key="1">
    <citation type="journal article" date="2016" name="Environ. Microbiol.">
        <title>Genomic resolution of a cold subsurface aquifer community provides metabolic insights for novel microbes adapted to high CO concentrations.</title>
        <authorList>
            <person name="Probst A.J."/>
            <person name="Castelle C.J."/>
            <person name="Singh A."/>
            <person name="Brown C.T."/>
            <person name="Anantharaman K."/>
            <person name="Sharon I."/>
            <person name="Hug L.A."/>
            <person name="Burstein D."/>
            <person name="Emerson J.B."/>
            <person name="Thomas B.C."/>
            <person name="Banfield J.F."/>
        </authorList>
    </citation>
    <scope>NUCLEOTIDE SEQUENCE [LARGE SCALE GENOMIC DNA]</scope>
    <source>
        <strain evidence="1">CG2_30_33_13</strain>
    </source>
</reference>
<evidence type="ECO:0000313" key="3">
    <source>
        <dbReference type="EMBL" id="PIY33845.1"/>
    </source>
</evidence>
<protein>
    <submittedName>
        <fullName evidence="1">Uncharacterized protein</fullName>
    </submittedName>
</protein>
<dbReference type="Proteomes" id="UP000230646">
    <property type="component" value="Unassembled WGS sequence"/>
</dbReference>
<dbReference type="EMBL" id="PFIP01000075">
    <property type="protein sequence ID" value="PIX34423.1"/>
    <property type="molecule type" value="Genomic_DNA"/>
</dbReference>
<accession>A0A1J5GFZ9</accession>